<comment type="caution">
    <text evidence="7">Lacks conserved residue(s) required for the propagation of feature annotation.</text>
</comment>
<evidence type="ECO:0000256" key="3">
    <source>
        <dbReference type="ARBA" id="ARBA00022960"/>
    </source>
</evidence>
<dbReference type="InterPro" id="IPR013221">
    <property type="entry name" value="Mur_ligase_cen"/>
</dbReference>
<dbReference type="NCBIfam" id="NF001126">
    <property type="entry name" value="PRK00139.1-4"/>
    <property type="match status" value="1"/>
</dbReference>
<dbReference type="GO" id="GO:0005524">
    <property type="term" value="F:ATP binding"/>
    <property type="evidence" value="ECO:0007669"/>
    <property type="project" value="UniProtKB-UniRule"/>
</dbReference>
<feature type="domain" description="Mur ligase central" evidence="12">
    <location>
        <begin position="111"/>
        <end position="313"/>
    </location>
</feature>
<dbReference type="GO" id="GO:0051301">
    <property type="term" value="P:cell division"/>
    <property type="evidence" value="ECO:0007669"/>
    <property type="project" value="UniProtKB-KW"/>
</dbReference>
<evidence type="ECO:0000256" key="5">
    <source>
        <dbReference type="ARBA" id="ARBA00023306"/>
    </source>
</evidence>
<feature type="binding site" evidence="7">
    <location>
        <begin position="113"/>
        <end position="119"/>
    </location>
    <ligand>
        <name>ATP</name>
        <dbReference type="ChEBI" id="CHEBI:30616"/>
    </ligand>
</feature>
<reference evidence="13 14" key="1">
    <citation type="submission" date="2018-07" db="EMBL/GenBank/DDBJ databases">
        <title>Desertimonas flava gen. nov. sp. nov.</title>
        <authorList>
            <person name="Liu S."/>
        </authorList>
    </citation>
    <scope>NUCLEOTIDE SEQUENCE [LARGE SCALE GENOMIC DNA]</scope>
    <source>
        <strain evidence="13 14">16Sb5-5</strain>
    </source>
</reference>
<dbReference type="Gene3D" id="3.40.1190.10">
    <property type="entry name" value="Mur-like, catalytic domain"/>
    <property type="match status" value="1"/>
</dbReference>
<evidence type="ECO:0000256" key="9">
    <source>
        <dbReference type="SAM" id="MobiDB-lite"/>
    </source>
</evidence>
<dbReference type="InterPro" id="IPR035911">
    <property type="entry name" value="MurE/MurF_N"/>
</dbReference>
<keyword evidence="6 7" id="KW-0961">Cell wall biogenesis/degradation</keyword>
<dbReference type="GO" id="GO:0009252">
    <property type="term" value="P:peptidoglycan biosynthetic process"/>
    <property type="evidence" value="ECO:0007669"/>
    <property type="project" value="UniProtKB-UniRule"/>
</dbReference>
<evidence type="ECO:0000256" key="4">
    <source>
        <dbReference type="ARBA" id="ARBA00022984"/>
    </source>
</evidence>
<organism evidence="13 14">
    <name type="scientific">Desertihabitans brevis</name>
    <dbReference type="NCBI Taxonomy" id="2268447"/>
    <lineage>
        <taxon>Bacteria</taxon>
        <taxon>Bacillati</taxon>
        <taxon>Actinomycetota</taxon>
        <taxon>Actinomycetes</taxon>
        <taxon>Propionibacteriales</taxon>
        <taxon>Propionibacteriaceae</taxon>
        <taxon>Desertihabitans</taxon>
    </lineage>
</organism>
<protein>
    <recommendedName>
        <fullName evidence="7">UDP-N-acetylmuramoyl-L-alanyl-D-glutamate--2,6-diaminopimelate ligase</fullName>
        <ecNumber evidence="7">6.3.2.13</ecNumber>
    </recommendedName>
    <alternativeName>
        <fullName evidence="7">Meso-A2pm-adding enzyme</fullName>
    </alternativeName>
    <alternativeName>
        <fullName evidence="7">Meso-diaminopimelate-adding enzyme</fullName>
    </alternativeName>
    <alternativeName>
        <fullName evidence="7">UDP-MurNAc-L-Ala-D-Glu:meso-diaminopimelate ligase</fullName>
    </alternativeName>
    <alternativeName>
        <fullName evidence="7">UDP-MurNAc-tripeptide synthetase</fullName>
    </alternativeName>
    <alternativeName>
        <fullName evidence="7">UDP-N-acetylmuramyl-tripeptide synthetase</fullName>
    </alternativeName>
</protein>
<dbReference type="InterPro" id="IPR036615">
    <property type="entry name" value="Mur_ligase_C_dom_sf"/>
</dbReference>
<dbReference type="Pfam" id="PF02875">
    <property type="entry name" value="Mur_ligase_C"/>
    <property type="match status" value="1"/>
</dbReference>
<dbReference type="SUPFAM" id="SSF53244">
    <property type="entry name" value="MurD-like peptide ligases, peptide-binding domain"/>
    <property type="match status" value="1"/>
</dbReference>
<dbReference type="InterPro" id="IPR000713">
    <property type="entry name" value="Mur_ligase_N"/>
</dbReference>
<evidence type="ECO:0000256" key="1">
    <source>
        <dbReference type="ARBA" id="ARBA00005898"/>
    </source>
</evidence>
<feature type="binding site" evidence="7">
    <location>
        <position position="474"/>
    </location>
    <ligand>
        <name>meso-2,6-diaminopimelate</name>
        <dbReference type="ChEBI" id="CHEBI:57791"/>
    </ligand>
</feature>
<accession>A0A367YYF7</accession>
<dbReference type="HAMAP" id="MF_00208">
    <property type="entry name" value="MurE"/>
    <property type="match status" value="1"/>
</dbReference>
<proteinExistence type="inferred from homology"/>
<keyword evidence="3 7" id="KW-0133">Cell shape</keyword>
<evidence type="ECO:0000259" key="11">
    <source>
        <dbReference type="Pfam" id="PF02875"/>
    </source>
</evidence>
<keyword evidence="7" id="KW-0963">Cytoplasm</keyword>
<dbReference type="Pfam" id="PF08245">
    <property type="entry name" value="Mur_ligase_M"/>
    <property type="match status" value="1"/>
</dbReference>
<keyword evidence="14" id="KW-1185">Reference proteome</keyword>
<gene>
    <name evidence="7" type="primary">murE</name>
    <name evidence="13" type="ORF">DT076_04075</name>
</gene>
<comment type="catalytic activity">
    <reaction evidence="7">
        <text>UDP-N-acetyl-alpha-D-muramoyl-L-alanyl-D-glutamate + meso-2,6-diaminopimelate + ATP = UDP-N-acetyl-alpha-D-muramoyl-L-alanyl-gamma-D-glutamyl-meso-2,6-diaminopimelate + ADP + phosphate + H(+)</text>
        <dbReference type="Rhea" id="RHEA:23676"/>
        <dbReference type="ChEBI" id="CHEBI:15378"/>
        <dbReference type="ChEBI" id="CHEBI:30616"/>
        <dbReference type="ChEBI" id="CHEBI:43474"/>
        <dbReference type="ChEBI" id="CHEBI:57791"/>
        <dbReference type="ChEBI" id="CHEBI:83900"/>
        <dbReference type="ChEBI" id="CHEBI:83905"/>
        <dbReference type="ChEBI" id="CHEBI:456216"/>
        <dbReference type="EC" id="6.3.2.13"/>
    </reaction>
</comment>
<dbReference type="Pfam" id="PF01225">
    <property type="entry name" value="Mur_ligase"/>
    <property type="match status" value="1"/>
</dbReference>
<comment type="PTM">
    <text evidence="7">Carboxylation is probably crucial for Mg(2+) binding and, consequently, for the gamma-phosphate positioning of ATP.</text>
</comment>
<evidence type="ECO:0000256" key="8">
    <source>
        <dbReference type="RuleBase" id="RU004135"/>
    </source>
</evidence>
<comment type="cofactor">
    <cofactor evidence="7">
        <name>Mg(2+)</name>
        <dbReference type="ChEBI" id="CHEBI:18420"/>
    </cofactor>
</comment>
<comment type="similarity">
    <text evidence="1 7">Belongs to the MurCDEF family. MurE subfamily.</text>
</comment>
<evidence type="ECO:0000313" key="13">
    <source>
        <dbReference type="EMBL" id="RCK70870.1"/>
    </source>
</evidence>
<dbReference type="GO" id="GO:0071555">
    <property type="term" value="P:cell wall organization"/>
    <property type="evidence" value="ECO:0007669"/>
    <property type="project" value="UniProtKB-KW"/>
</dbReference>
<evidence type="ECO:0000256" key="2">
    <source>
        <dbReference type="ARBA" id="ARBA00022618"/>
    </source>
</evidence>
<feature type="domain" description="Mur ligase N-terminal catalytic" evidence="10">
    <location>
        <begin position="21"/>
        <end position="101"/>
    </location>
</feature>
<dbReference type="InterPro" id="IPR004101">
    <property type="entry name" value="Mur_ligase_C"/>
</dbReference>
<dbReference type="GO" id="GO:0000287">
    <property type="term" value="F:magnesium ion binding"/>
    <property type="evidence" value="ECO:0007669"/>
    <property type="project" value="UniProtKB-UniRule"/>
</dbReference>
<dbReference type="SUPFAM" id="SSF53623">
    <property type="entry name" value="MurD-like peptide ligases, catalytic domain"/>
    <property type="match status" value="1"/>
</dbReference>
<evidence type="ECO:0000256" key="7">
    <source>
        <dbReference type="HAMAP-Rule" id="MF_00208"/>
    </source>
</evidence>
<dbReference type="SUPFAM" id="SSF63418">
    <property type="entry name" value="MurE/MurF N-terminal domain"/>
    <property type="match status" value="1"/>
</dbReference>
<feature type="binding site" evidence="7">
    <location>
        <begin position="158"/>
        <end position="159"/>
    </location>
    <ligand>
        <name>UDP-N-acetyl-alpha-D-muramoyl-L-alanyl-D-glutamate</name>
        <dbReference type="ChEBI" id="CHEBI:83900"/>
    </ligand>
</feature>
<dbReference type="InterPro" id="IPR005761">
    <property type="entry name" value="UDP-N-AcMur-Glu-dNH2Pim_ligase"/>
</dbReference>
<name>A0A367YYF7_9ACTN</name>
<feature type="modified residue" description="N6-carboxylysine" evidence="7">
    <location>
        <position position="225"/>
    </location>
</feature>
<feature type="short sequence motif" description="Meso-diaminopimelate recognition motif" evidence="7">
    <location>
        <begin position="419"/>
        <end position="422"/>
    </location>
</feature>
<comment type="subcellular location">
    <subcellularLocation>
        <location evidence="7 8">Cytoplasm</location>
    </subcellularLocation>
</comment>
<dbReference type="PANTHER" id="PTHR23135">
    <property type="entry name" value="MUR LIGASE FAMILY MEMBER"/>
    <property type="match status" value="1"/>
</dbReference>
<feature type="binding site" evidence="7">
    <location>
        <position position="478"/>
    </location>
    <ligand>
        <name>meso-2,6-diaminopimelate</name>
        <dbReference type="ChEBI" id="CHEBI:57791"/>
    </ligand>
</feature>
<dbReference type="UniPathway" id="UPA00219"/>
<dbReference type="AlphaFoldDB" id="A0A367YYF7"/>
<keyword evidence="7 13" id="KW-0436">Ligase</keyword>
<feature type="binding site" evidence="7">
    <location>
        <position position="395"/>
    </location>
    <ligand>
        <name>meso-2,6-diaminopimelate</name>
        <dbReference type="ChEBI" id="CHEBI:57791"/>
    </ligand>
</feature>
<dbReference type="GO" id="GO:0008765">
    <property type="term" value="F:UDP-N-acetylmuramoylalanyl-D-glutamate-2,6-diaminopimelate ligase activity"/>
    <property type="evidence" value="ECO:0007669"/>
    <property type="project" value="UniProtKB-UniRule"/>
</dbReference>
<keyword evidence="2 7" id="KW-0132">Cell division</keyword>
<evidence type="ECO:0000259" key="10">
    <source>
        <dbReference type="Pfam" id="PF01225"/>
    </source>
</evidence>
<evidence type="ECO:0000313" key="14">
    <source>
        <dbReference type="Proteomes" id="UP000252770"/>
    </source>
</evidence>
<keyword evidence="7" id="KW-0067">ATP-binding</keyword>
<feature type="domain" description="Mur ligase C-terminal" evidence="11">
    <location>
        <begin position="342"/>
        <end position="476"/>
    </location>
</feature>
<keyword evidence="7" id="KW-0460">Magnesium</keyword>
<feature type="binding site" evidence="7">
    <location>
        <position position="185"/>
    </location>
    <ligand>
        <name>UDP-N-acetyl-alpha-D-muramoyl-L-alanyl-D-glutamate</name>
        <dbReference type="ChEBI" id="CHEBI:83900"/>
    </ligand>
</feature>
<dbReference type="EMBL" id="QOUI01000002">
    <property type="protein sequence ID" value="RCK70870.1"/>
    <property type="molecule type" value="Genomic_DNA"/>
</dbReference>
<dbReference type="Proteomes" id="UP000252770">
    <property type="component" value="Unassembled WGS sequence"/>
</dbReference>
<comment type="pathway">
    <text evidence="7 8">Cell wall biogenesis; peptidoglycan biosynthesis.</text>
</comment>
<dbReference type="GO" id="GO:0005737">
    <property type="term" value="C:cytoplasm"/>
    <property type="evidence" value="ECO:0007669"/>
    <property type="project" value="UniProtKB-SubCell"/>
</dbReference>
<dbReference type="EC" id="6.3.2.13" evidence="7"/>
<comment type="caution">
    <text evidence="13">The sequence shown here is derived from an EMBL/GenBank/DDBJ whole genome shotgun (WGS) entry which is preliminary data.</text>
</comment>
<feature type="binding site" evidence="7">
    <location>
        <position position="26"/>
    </location>
    <ligand>
        <name>UDP-N-acetyl-alpha-D-muramoyl-L-alanyl-D-glutamate</name>
        <dbReference type="ChEBI" id="CHEBI:83900"/>
    </ligand>
</feature>
<dbReference type="Gene3D" id="3.90.190.20">
    <property type="entry name" value="Mur ligase, C-terminal domain"/>
    <property type="match status" value="1"/>
</dbReference>
<keyword evidence="7" id="KW-0547">Nucleotide-binding</keyword>
<feature type="region of interest" description="Disordered" evidence="9">
    <location>
        <begin position="1"/>
        <end position="20"/>
    </location>
</feature>
<sequence>MEQLVRTAGETGLQRGADRPVTGLTLDSRQVRPGDLYAALPGQRTHGARFAGDAVEGGAVAVLTDRAGTELLGDLPDGTGLVVVEDARAATARLAAVLYRHPAERLAMLGVTGTNGKTTTTMLVEAALTAAGIPTATVGTLGFRVGGEVLTGERTTVTTPEAPDLQALLAAVAGRGAEAVAMEVSSHALVLGRTEPVVYDVAGFTNLGRDHLDFHPDLEAYFEAKATLFTAEHTRRAVICLDSPAGARLAERCRRTRLPVVTTGPGGDYRAEDVRATPGGTVFDLLGPGGRVPVELSLPGEHNVSNAVLALAMVDQLGASGRVPVPDLARAAGGLARAVVPGRMQRLELPPGSPVVVVDFAHTPQAVEATLRALRAGLAGGHGRLVTAFGCGGDRDPEKRRPMGAAGARYADVVVVTDDNPRSEDPAAIRAEVLAGARAEAGPGTEVLDGGARRDALRLALELAGPDDLVAVLGKGHETGQEVAGVITPFDDAAVLTELVHAVHGSAATHGTGGGRGAATHAR</sequence>
<dbReference type="Gene3D" id="3.40.1390.10">
    <property type="entry name" value="MurE/MurF, N-terminal domain"/>
    <property type="match status" value="1"/>
</dbReference>
<keyword evidence="4 7" id="KW-0573">Peptidoglycan synthesis</keyword>
<dbReference type="GO" id="GO:0008360">
    <property type="term" value="P:regulation of cell shape"/>
    <property type="evidence" value="ECO:0007669"/>
    <property type="project" value="UniProtKB-KW"/>
</dbReference>
<feature type="binding site" evidence="7">
    <location>
        <position position="193"/>
    </location>
    <ligand>
        <name>UDP-N-acetyl-alpha-D-muramoyl-L-alanyl-D-glutamate</name>
        <dbReference type="ChEBI" id="CHEBI:83900"/>
    </ligand>
</feature>
<feature type="binding site" evidence="7">
    <location>
        <position position="28"/>
    </location>
    <ligand>
        <name>UDP-N-acetyl-alpha-D-muramoyl-L-alanyl-D-glutamate</name>
        <dbReference type="ChEBI" id="CHEBI:83900"/>
    </ligand>
</feature>
<dbReference type="NCBIfam" id="NF001124">
    <property type="entry name" value="PRK00139.1-2"/>
    <property type="match status" value="1"/>
</dbReference>
<comment type="function">
    <text evidence="7">Catalyzes the addition of meso-diaminopimelic acid to the nucleotide precursor UDP-N-acetylmuramoyl-L-alanyl-D-glutamate (UMAG) in the biosynthesis of bacterial cell-wall peptidoglycan.</text>
</comment>
<feature type="binding site" evidence="7">
    <location>
        <begin position="419"/>
        <end position="422"/>
    </location>
    <ligand>
        <name>meso-2,6-diaminopimelate</name>
        <dbReference type="ChEBI" id="CHEBI:57791"/>
    </ligand>
</feature>
<dbReference type="NCBIfam" id="TIGR01085">
    <property type="entry name" value="murE"/>
    <property type="match status" value="1"/>
</dbReference>
<keyword evidence="5 7" id="KW-0131">Cell cycle</keyword>
<evidence type="ECO:0000256" key="6">
    <source>
        <dbReference type="ARBA" id="ARBA00023316"/>
    </source>
</evidence>
<evidence type="ECO:0000259" key="12">
    <source>
        <dbReference type="Pfam" id="PF08245"/>
    </source>
</evidence>
<dbReference type="PANTHER" id="PTHR23135:SF4">
    <property type="entry name" value="UDP-N-ACETYLMURAMOYL-L-ALANYL-D-GLUTAMATE--2,6-DIAMINOPIMELATE LIGASE MURE HOMOLOG, CHLOROPLASTIC"/>
    <property type="match status" value="1"/>
</dbReference>
<dbReference type="InterPro" id="IPR036565">
    <property type="entry name" value="Mur-like_cat_sf"/>
</dbReference>